<dbReference type="RefSeq" id="XP_004987717.1">
    <property type="nucleotide sequence ID" value="XM_004987660.1"/>
</dbReference>
<organism evidence="4">
    <name type="scientific">Salpingoeca rosetta (strain ATCC 50818 / BSB-021)</name>
    <dbReference type="NCBI Taxonomy" id="946362"/>
    <lineage>
        <taxon>Eukaryota</taxon>
        <taxon>Choanoflagellata</taxon>
        <taxon>Craspedida</taxon>
        <taxon>Salpingoecidae</taxon>
        <taxon>Salpingoeca</taxon>
    </lineage>
</organism>
<feature type="transmembrane region" description="Helical" evidence="2">
    <location>
        <begin position="279"/>
        <end position="302"/>
    </location>
</feature>
<evidence type="ECO:0000313" key="4">
    <source>
        <dbReference type="Proteomes" id="UP000007799"/>
    </source>
</evidence>
<evidence type="ECO:0008006" key="5">
    <source>
        <dbReference type="Google" id="ProtNLM"/>
    </source>
</evidence>
<feature type="region of interest" description="Disordered" evidence="1">
    <location>
        <begin position="1"/>
        <end position="36"/>
    </location>
</feature>
<dbReference type="KEGG" id="sre:PTSG_11220"/>
<evidence type="ECO:0000256" key="1">
    <source>
        <dbReference type="SAM" id="MobiDB-lite"/>
    </source>
</evidence>
<dbReference type="OrthoDB" id="2159985at2759"/>
<dbReference type="AlphaFoldDB" id="F2USS3"/>
<dbReference type="EMBL" id="GL832996">
    <property type="protein sequence ID" value="EGD81182.1"/>
    <property type="molecule type" value="Genomic_DNA"/>
</dbReference>
<dbReference type="InterPro" id="IPR035897">
    <property type="entry name" value="Toll_tir_struct_dom_sf"/>
</dbReference>
<protein>
    <recommendedName>
        <fullName evidence="5">TIR domain-containing protein</fullName>
    </recommendedName>
</protein>
<reference evidence="3" key="1">
    <citation type="submission" date="2009-08" db="EMBL/GenBank/DDBJ databases">
        <title>Annotation of Salpingoeca rosetta.</title>
        <authorList>
            <consortium name="The Broad Institute Genome Sequencing Platform"/>
            <person name="Russ C."/>
            <person name="Cuomo C."/>
            <person name="Burger G."/>
            <person name="Gray M.W."/>
            <person name="Holland P.W.H."/>
            <person name="King N."/>
            <person name="Lang F.B.F."/>
            <person name="Roger A.J."/>
            <person name="Ruiz-Trillo I."/>
            <person name="Young S.K."/>
            <person name="Zeng Q."/>
            <person name="Gargeya S."/>
            <person name="Alvarado L."/>
            <person name="Berlin A."/>
            <person name="Chapman S.B."/>
            <person name="Chen Z."/>
            <person name="Freedman E."/>
            <person name="Gellesch M."/>
            <person name="Goldberg J."/>
            <person name="Griggs A."/>
            <person name="Gujja S."/>
            <person name="Heilman E."/>
            <person name="Heiman D."/>
            <person name="Howarth C."/>
            <person name="Mehta T."/>
            <person name="Neiman D."/>
            <person name="Pearson M."/>
            <person name="Roberts A."/>
            <person name="Saif S."/>
            <person name="Shea T."/>
            <person name="Shenoy N."/>
            <person name="Sisk P."/>
            <person name="Stolte C."/>
            <person name="Sykes S."/>
            <person name="White J."/>
            <person name="Yandava C."/>
            <person name="Haas B."/>
            <person name="Nusbaum C."/>
            <person name="Birren B."/>
        </authorList>
    </citation>
    <scope>NUCLEOTIDE SEQUENCE [LARGE SCALE GENOMIC DNA]</scope>
    <source>
        <strain evidence="3">ATCC 50818</strain>
    </source>
</reference>
<evidence type="ECO:0000313" key="3">
    <source>
        <dbReference type="EMBL" id="EGD81182.1"/>
    </source>
</evidence>
<feature type="transmembrane region" description="Helical" evidence="2">
    <location>
        <begin position="180"/>
        <end position="206"/>
    </location>
</feature>
<keyword evidence="4" id="KW-1185">Reference proteome</keyword>
<gene>
    <name evidence="3" type="ORF">PTSG_11220</name>
</gene>
<keyword evidence="2" id="KW-1133">Transmembrane helix</keyword>
<accession>F2USS3</accession>
<proteinExistence type="predicted"/>
<dbReference type="GeneID" id="16068247"/>
<dbReference type="InParanoid" id="F2USS3"/>
<keyword evidence="2" id="KW-0472">Membrane</keyword>
<feature type="compositionally biased region" description="Basic and acidic residues" evidence="1">
    <location>
        <begin position="1"/>
        <end position="15"/>
    </location>
</feature>
<feature type="transmembrane region" description="Helical" evidence="2">
    <location>
        <begin position="139"/>
        <end position="159"/>
    </location>
</feature>
<evidence type="ECO:0000256" key="2">
    <source>
        <dbReference type="SAM" id="Phobius"/>
    </source>
</evidence>
<sequence>MRCDESRGKESKDENNSPQSKQSKSDGTEQTDEQCFDSAERSYCDVDADPQAAAAADDTPNDSEATNTNRKRLTLIGVCIAIRRSVVWLVRTSTWLGYGEGEQRRATWGQWALYVISVAGTCGTVSVVVLTQSSSVERYLIGWGTGALVLLLVSVLQTVQEMISVRYEQSDPSRVRSIMVGVMITGGGALLAQVFLWAFFIAFAYATLPCIPLRVVPEDNSPPEWTSDIEFLNGHLRLRFLGCLILSCHILFAFMWWILEFATGRLTIVRMLQCRGGLLTVSTNMLVVTASFSCVMVFASVFSTQETAVFVSDAAKFVEPNVMFSAMMLFFGCWGGVLCILIFKAVFRREFWQADDSIFISYRQATDKLLASRLWQELVEASPKYLGQSNPVHVFLDIKSLKGGRSWKAGFIDGLKKSALFVPIVSWHMDNEHNPWMRGSAGQMAALETGEHAIGDKGGKSPDNVLLEYIIAYELRRKNKIKIFPIAVGSSEPGMHSSRAFSAYGSFPMERIDHLPDEQHQATSEEAEKVLLDNSILTKNEVQKYSKEWTPKQLIEFMLDQTEIAHCNISELGDKTTAITGAALQVLGYLEEEMP</sequence>
<dbReference type="Gene3D" id="3.40.50.10140">
    <property type="entry name" value="Toll/interleukin-1 receptor homology (TIR) domain"/>
    <property type="match status" value="1"/>
</dbReference>
<dbReference type="eggNOG" id="ENOG502T0GA">
    <property type="taxonomic scope" value="Eukaryota"/>
</dbReference>
<feature type="transmembrane region" description="Helical" evidence="2">
    <location>
        <begin position="111"/>
        <end position="133"/>
    </location>
</feature>
<feature type="transmembrane region" description="Helical" evidence="2">
    <location>
        <begin position="322"/>
        <end position="343"/>
    </location>
</feature>
<keyword evidence="2" id="KW-0812">Transmembrane</keyword>
<dbReference type="Proteomes" id="UP000007799">
    <property type="component" value="Unassembled WGS sequence"/>
</dbReference>
<name>F2USS3_SALR5</name>
<feature type="transmembrane region" description="Helical" evidence="2">
    <location>
        <begin position="238"/>
        <end position="259"/>
    </location>
</feature>